<feature type="transmembrane region" description="Helical" evidence="8">
    <location>
        <begin position="142"/>
        <end position="166"/>
    </location>
</feature>
<dbReference type="GO" id="GO:1903785">
    <property type="term" value="P:L-valine transmembrane transport"/>
    <property type="evidence" value="ECO:0007669"/>
    <property type="project" value="TreeGrafter"/>
</dbReference>
<keyword evidence="5 8" id="KW-0812">Transmembrane</keyword>
<dbReference type="PANTHER" id="PTHR34979">
    <property type="entry name" value="INNER MEMBRANE PROTEIN YGAZ"/>
    <property type="match status" value="1"/>
</dbReference>
<keyword evidence="7 8" id="KW-0472">Membrane</keyword>
<evidence type="ECO:0000256" key="5">
    <source>
        <dbReference type="ARBA" id="ARBA00022692"/>
    </source>
</evidence>
<dbReference type="EMBL" id="CP060635">
    <property type="protein sequence ID" value="QNM09847.1"/>
    <property type="molecule type" value="Genomic_DNA"/>
</dbReference>
<dbReference type="RefSeq" id="WP_249329418.1">
    <property type="nucleotide sequence ID" value="NZ_CP060635.1"/>
</dbReference>
<evidence type="ECO:0000256" key="8">
    <source>
        <dbReference type="SAM" id="Phobius"/>
    </source>
</evidence>
<evidence type="ECO:0000313" key="10">
    <source>
        <dbReference type="Proteomes" id="UP000515860"/>
    </source>
</evidence>
<name>A0A7G9GGB5_9FIRM</name>
<evidence type="ECO:0000256" key="7">
    <source>
        <dbReference type="ARBA" id="ARBA00023136"/>
    </source>
</evidence>
<evidence type="ECO:0000256" key="4">
    <source>
        <dbReference type="ARBA" id="ARBA00022475"/>
    </source>
</evidence>
<keyword evidence="3" id="KW-0813">Transport</keyword>
<comment type="subcellular location">
    <subcellularLocation>
        <location evidence="1">Cell membrane</location>
        <topology evidence="1">Multi-pass membrane protein</topology>
    </subcellularLocation>
</comment>
<gene>
    <name evidence="9" type="ORF">H9Q79_06060</name>
</gene>
<keyword evidence="6 8" id="KW-1133">Transmembrane helix</keyword>
<dbReference type="PANTHER" id="PTHR34979:SF1">
    <property type="entry name" value="INNER MEMBRANE PROTEIN YGAZ"/>
    <property type="match status" value="1"/>
</dbReference>
<evidence type="ECO:0000256" key="1">
    <source>
        <dbReference type="ARBA" id="ARBA00004651"/>
    </source>
</evidence>
<keyword evidence="4" id="KW-1003">Cell membrane</keyword>
<proteinExistence type="inferred from homology"/>
<feature type="transmembrane region" description="Helical" evidence="8">
    <location>
        <begin position="213"/>
        <end position="231"/>
    </location>
</feature>
<comment type="similarity">
    <text evidence="2">Belongs to the AzlC family.</text>
</comment>
<evidence type="ECO:0000256" key="6">
    <source>
        <dbReference type="ARBA" id="ARBA00022989"/>
    </source>
</evidence>
<feature type="transmembrane region" description="Helical" evidence="8">
    <location>
        <begin position="21"/>
        <end position="52"/>
    </location>
</feature>
<dbReference type="AlphaFoldDB" id="A0A7G9GGB5"/>
<accession>A0A7G9GGB5</accession>
<dbReference type="InterPro" id="IPR011606">
    <property type="entry name" value="Brnchd-chn_aa_trnsp_permease"/>
</dbReference>
<dbReference type="KEGG" id="whj:H9Q79_06060"/>
<dbReference type="Proteomes" id="UP000515860">
    <property type="component" value="Chromosome"/>
</dbReference>
<sequence>MKKNHSIILRYAFKKSLPVMCGYLFLGFAFGILLQQAGYSAVWAFFISLLVYAGSMQFVLVTLLSAGAALPTVAMMTLFINCRHMFYGLSFVESFKKMGKKYLYMIFSLTDETYSLLCSSGQEAVEGETNHESWFWIALLDHSYWIVGSVIGALAGQLIPLDFTGIDFSMTALFAVILIDQVRDSGLAIRIPALIGGAAALVCLLLFGTDAFLLPALILTVVSIAGLNAAAGRQKRQKKGGPKAGTEAAP</sequence>
<feature type="transmembrane region" description="Helical" evidence="8">
    <location>
        <begin position="58"/>
        <end position="81"/>
    </location>
</feature>
<organism evidence="9 10">
    <name type="scientific">Wansuia hejianensis</name>
    <dbReference type="NCBI Taxonomy" id="2763667"/>
    <lineage>
        <taxon>Bacteria</taxon>
        <taxon>Bacillati</taxon>
        <taxon>Bacillota</taxon>
        <taxon>Clostridia</taxon>
        <taxon>Lachnospirales</taxon>
        <taxon>Lachnospiraceae</taxon>
        <taxon>Wansuia</taxon>
    </lineage>
</organism>
<reference evidence="9 10" key="1">
    <citation type="submission" date="2020-08" db="EMBL/GenBank/DDBJ databases">
        <authorList>
            <person name="Liu C."/>
            <person name="Sun Q."/>
        </authorList>
    </citation>
    <scope>NUCLEOTIDE SEQUENCE [LARGE SCALE GENOMIC DNA]</scope>
    <source>
        <strain evidence="9 10">NSJ-29</strain>
    </source>
</reference>
<dbReference type="GO" id="GO:0005886">
    <property type="term" value="C:plasma membrane"/>
    <property type="evidence" value="ECO:0007669"/>
    <property type="project" value="UniProtKB-SubCell"/>
</dbReference>
<keyword evidence="10" id="KW-1185">Reference proteome</keyword>
<protein>
    <submittedName>
        <fullName evidence="9">AzlC family ABC transporter permease</fullName>
    </submittedName>
</protein>
<feature type="transmembrane region" description="Helical" evidence="8">
    <location>
        <begin position="187"/>
        <end position="207"/>
    </location>
</feature>
<evidence type="ECO:0000256" key="3">
    <source>
        <dbReference type="ARBA" id="ARBA00022448"/>
    </source>
</evidence>
<evidence type="ECO:0000256" key="2">
    <source>
        <dbReference type="ARBA" id="ARBA00010735"/>
    </source>
</evidence>
<evidence type="ECO:0000313" key="9">
    <source>
        <dbReference type="EMBL" id="QNM09847.1"/>
    </source>
</evidence>
<dbReference type="Pfam" id="PF03591">
    <property type="entry name" value="AzlC"/>
    <property type="match status" value="1"/>
</dbReference>